<reference evidence="1" key="1">
    <citation type="submission" date="2021-02" db="EMBL/GenBank/DDBJ databases">
        <authorList>
            <person name="Nieuwenhuis M."/>
            <person name="Van De Peppel L.J.J."/>
        </authorList>
    </citation>
    <scope>NUCLEOTIDE SEQUENCE</scope>
    <source>
        <strain evidence="1">D49</strain>
    </source>
</reference>
<name>A0A9P7KPT4_9AGAR</name>
<organism evidence="1 2">
    <name type="scientific">Sphagnurus paluster</name>
    <dbReference type="NCBI Taxonomy" id="117069"/>
    <lineage>
        <taxon>Eukaryota</taxon>
        <taxon>Fungi</taxon>
        <taxon>Dikarya</taxon>
        <taxon>Basidiomycota</taxon>
        <taxon>Agaricomycotina</taxon>
        <taxon>Agaricomycetes</taxon>
        <taxon>Agaricomycetidae</taxon>
        <taxon>Agaricales</taxon>
        <taxon>Tricholomatineae</taxon>
        <taxon>Lyophyllaceae</taxon>
        <taxon>Sphagnurus</taxon>
    </lineage>
</organism>
<comment type="caution">
    <text evidence="1">The sequence shown here is derived from an EMBL/GenBank/DDBJ whole genome shotgun (WGS) entry which is preliminary data.</text>
</comment>
<gene>
    <name evidence="1" type="ORF">H0H81_003789</name>
</gene>
<proteinExistence type="predicted"/>
<accession>A0A9P7KPT4</accession>
<protein>
    <submittedName>
        <fullName evidence="1">Uncharacterized protein</fullName>
    </submittedName>
</protein>
<dbReference type="Proteomes" id="UP000717328">
    <property type="component" value="Unassembled WGS sequence"/>
</dbReference>
<reference evidence="1" key="2">
    <citation type="submission" date="2021-10" db="EMBL/GenBank/DDBJ databases">
        <title>Phylogenomics reveals ancestral predisposition of the termite-cultivated fungus Termitomyces towards a domesticated lifestyle.</title>
        <authorList>
            <person name="Auxier B."/>
            <person name="Grum-Grzhimaylo A."/>
            <person name="Cardenas M.E."/>
            <person name="Lodge J.D."/>
            <person name="Laessoe T."/>
            <person name="Pedersen O."/>
            <person name="Smith M.E."/>
            <person name="Kuyper T.W."/>
            <person name="Franco-Molano E.A."/>
            <person name="Baroni T.J."/>
            <person name="Aanen D.K."/>
        </authorList>
    </citation>
    <scope>NUCLEOTIDE SEQUENCE</scope>
    <source>
        <strain evidence="1">D49</strain>
    </source>
</reference>
<dbReference type="AlphaFoldDB" id="A0A9P7KPT4"/>
<dbReference type="OrthoDB" id="5600252at2759"/>
<sequence length="88" mass="9809">MAMLLLCGECEFKIISDSASIDRKIKFHISPKSNIALKFLRTQLGSLLAHQFRGKGLTTEQIPWNEIALMVLGKVKADVQDQPIVVIT</sequence>
<keyword evidence="2" id="KW-1185">Reference proteome</keyword>
<dbReference type="EMBL" id="JABCKI010000001">
    <property type="protein sequence ID" value="KAG5654781.1"/>
    <property type="molecule type" value="Genomic_DNA"/>
</dbReference>
<evidence type="ECO:0000313" key="2">
    <source>
        <dbReference type="Proteomes" id="UP000717328"/>
    </source>
</evidence>
<evidence type="ECO:0000313" key="1">
    <source>
        <dbReference type="EMBL" id="KAG5654781.1"/>
    </source>
</evidence>